<feature type="region of interest" description="Disordered" evidence="5">
    <location>
        <begin position="1"/>
        <end position="28"/>
    </location>
</feature>
<sequence>MAESSDCAPPSALIWEEDGPGLDDEDDDGVLKNDMAALCNEILALEADGEYVEWLLSREKDRESRTRDSSPESSCDPARSGAIRWIVEVGCHLSIRRSVPSSLGLSVPDGFPLRFLLQAQRCFRFGLRTAYTAVAYFDRFFAHKTIDAMKGKTWALELLSVACLSLAAKMEEHSAPAVSEFRVKGYRFSSEAAQRMELFVLSTLEWRMLTVTPFAYLNVFASKFDERGQKGLISKAIDFIFAAMEVMNLVDFQPSTIAAAAVLAAWDARLTKRLVESKTSLLSCCGSLDAEYVFSCYSLIVLESHKEKARAATFLASSGTSPANCESTTDTGTGSTVSLATTSSKRRRLQ</sequence>
<dbReference type="InterPro" id="IPR013763">
    <property type="entry name" value="Cyclin-like_dom"/>
</dbReference>
<evidence type="ECO:0000256" key="2">
    <source>
        <dbReference type="ARBA" id="ARBA00023127"/>
    </source>
</evidence>
<feature type="compositionally biased region" description="Low complexity" evidence="5">
    <location>
        <begin position="327"/>
        <end position="336"/>
    </location>
</feature>
<keyword evidence="3" id="KW-0131">Cell cycle</keyword>
<feature type="domain" description="Cyclin C-terminal" evidence="7">
    <location>
        <begin position="211"/>
        <end position="323"/>
    </location>
</feature>
<name>A0A8D7A2B8_MUSAM</name>
<organism evidence="8">
    <name type="scientific">Musa acuminata subsp. malaccensis</name>
    <name type="common">Wild banana</name>
    <name type="synonym">Musa malaccensis</name>
    <dbReference type="NCBI Taxonomy" id="214687"/>
    <lineage>
        <taxon>Eukaryota</taxon>
        <taxon>Viridiplantae</taxon>
        <taxon>Streptophyta</taxon>
        <taxon>Embryophyta</taxon>
        <taxon>Tracheophyta</taxon>
        <taxon>Spermatophyta</taxon>
        <taxon>Magnoliopsida</taxon>
        <taxon>Liliopsida</taxon>
        <taxon>Zingiberales</taxon>
        <taxon>Musaceae</taxon>
        <taxon>Musa</taxon>
    </lineage>
</organism>
<evidence type="ECO:0000313" key="8">
    <source>
        <dbReference type="EMBL" id="CAG1841442.1"/>
    </source>
</evidence>
<reference evidence="8" key="1">
    <citation type="submission" date="2021-03" db="EMBL/GenBank/DDBJ databases">
        <authorList>
            <consortium name="Genoscope - CEA"/>
            <person name="William W."/>
        </authorList>
    </citation>
    <scope>NUCLEOTIDE SEQUENCE</scope>
    <source>
        <strain evidence="8">Doubled-haploid Pahang</strain>
    </source>
</reference>
<dbReference type="AlphaFoldDB" id="A0A8D7A2B8"/>
<feature type="domain" description="Cyclin-like" evidence="6">
    <location>
        <begin position="114"/>
        <end position="202"/>
    </location>
</feature>
<feature type="region of interest" description="Disordered" evidence="5">
    <location>
        <begin position="318"/>
        <end position="350"/>
    </location>
</feature>
<dbReference type="SMART" id="SM00385">
    <property type="entry name" value="CYCLIN"/>
    <property type="match status" value="1"/>
</dbReference>
<evidence type="ECO:0000256" key="5">
    <source>
        <dbReference type="SAM" id="MobiDB-lite"/>
    </source>
</evidence>
<feature type="compositionally biased region" description="Acidic residues" evidence="5">
    <location>
        <begin position="15"/>
        <end position="28"/>
    </location>
</feature>
<comment type="similarity">
    <text evidence="4">Belongs to the cyclin family.</text>
</comment>
<dbReference type="InterPro" id="IPR039361">
    <property type="entry name" value="Cyclin"/>
</dbReference>
<gene>
    <name evidence="8" type="ORF">GSMUA_112370.1</name>
</gene>
<keyword evidence="1" id="KW-0132">Cell division</keyword>
<dbReference type="OrthoDB" id="306099at2759"/>
<dbReference type="Pfam" id="PF00134">
    <property type="entry name" value="Cyclin_N"/>
    <property type="match status" value="1"/>
</dbReference>
<dbReference type="SMART" id="SM01332">
    <property type="entry name" value="Cyclin_C"/>
    <property type="match status" value="1"/>
</dbReference>
<dbReference type="InterPro" id="IPR004367">
    <property type="entry name" value="Cyclin_C-dom"/>
</dbReference>
<dbReference type="InterPro" id="IPR006671">
    <property type="entry name" value="Cyclin_N"/>
</dbReference>
<dbReference type="EMBL" id="HG996469">
    <property type="protein sequence ID" value="CAG1841442.1"/>
    <property type="molecule type" value="Genomic_DNA"/>
</dbReference>
<evidence type="ECO:0000259" key="7">
    <source>
        <dbReference type="SMART" id="SM01332"/>
    </source>
</evidence>
<evidence type="ECO:0000256" key="3">
    <source>
        <dbReference type="ARBA" id="ARBA00023306"/>
    </source>
</evidence>
<protein>
    <submittedName>
        <fullName evidence="8">(wild Malaysian banana) hypothetical protein</fullName>
    </submittedName>
</protein>
<evidence type="ECO:0000256" key="4">
    <source>
        <dbReference type="RuleBase" id="RU000383"/>
    </source>
</evidence>
<proteinExistence type="inferred from homology"/>
<dbReference type="PANTHER" id="PTHR10177">
    <property type="entry name" value="CYCLINS"/>
    <property type="match status" value="1"/>
</dbReference>
<accession>A0A8D7A2B8</accession>
<dbReference type="SUPFAM" id="SSF47954">
    <property type="entry name" value="Cyclin-like"/>
    <property type="match status" value="1"/>
</dbReference>
<evidence type="ECO:0000259" key="6">
    <source>
        <dbReference type="SMART" id="SM00385"/>
    </source>
</evidence>
<evidence type="ECO:0000256" key="1">
    <source>
        <dbReference type="ARBA" id="ARBA00022618"/>
    </source>
</evidence>
<dbReference type="GO" id="GO:0051301">
    <property type="term" value="P:cell division"/>
    <property type="evidence" value="ECO:0007669"/>
    <property type="project" value="UniProtKB-KW"/>
</dbReference>
<keyword evidence="2 4" id="KW-0195">Cyclin</keyword>
<dbReference type="Gene3D" id="1.10.472.10">
    <property type="entry name" value="Cyclin-like"/>
    <property type="match status" value="2"/>
</dbReference>
<dbReference type="InterPro" id="IPR036915">
    <property type="entry name" value="Cyclin-like_sf"/>
</dbReference>